<name>A0A2U1PYH4_ARTAN</name>
<dbReference type="PANTHER" id="PTHR33116:SF79">
    <property type="entry name" value="REVERSE TRANSCRIPTASE DOMAIN, ZINC FINGER, CCHC-TYPE-RELATED"/>
    <property type="match status" value="1"/>
</dbReference>
<protein>
    <submittedName>
        <fullName evidence="2">Reverse transcriptase domain, Reverse transcriptase zinc-binding domain protein</fullName>
    </submittedName>
</protein>
<gene>
    <name evidence="2" type="ORF">CTI12_AA096220</name>
</gene>
<sequence length="751" mass="85707">MNFLSINLRGIKDDCKARWINGLKNDHKISFICIQETHRPDERSLHPQKFWGNLSYHSDFIPSTGTEGRSGGILSIWDPSSFTLFNTIKSNHYLITSGLINGTTSPCHILNVYAPQEIPEKQSLWNEISNHIAATHGIWILLGDFNAIRYPSERENSNFNPSCAFAFNDFIHQNGLVEYTMHGGLFTYIKDNGSKQIIIGSLHSGFYLGRPDQMLNSKLKKLKKDLKEWNHNNKSLENNETITLTKQLETLDAIIDQRDYTDDEIALWTETKDKLQAIELSKTLDLQQKSRSKWVKNGDENTAFFHSFINSRKAKNRLNGLMINGNWYIDPPTIRQIAHDFFQAKFSEPIRQRPTIDCHGLKTLTPEDATFLTSPFTLNEISQAVWDCDSGKAPGPDGFNFGFIKKYWDELKFDFLNIMLDFYETGLLPGIGLPNNGPKISHFLYADDAILLGAWSATHMANTSRLLRCFHIATGLKVNLQKSIFFGINLPPEAITISTNTLNCQTGSFPITYLGLTVGSNMNLVNNWTPLIQTFENRLSLWKASTLSLGGRITLIRSVLDSLPSYFFSLYKAPVSVISKLESIRRTFFWGGSLNQRKIPWISWDKVILPKKSGGLGLGSLHEKNLSLLCKWWWRFYKEPTSLWARVVSSIHQSRRNISTIPYKSNMAGVWKSIANLNSHLSPFNVYLENLITGCVGNGASIRFWIDTWTGNTPLFKEYPELFKLETHRDCLLKDRCTNAGRISQWEWSWS</sequence>
<dbReference type="Proteomes" id="UP000245207">
    <property type="component" value="Unassembled WGS sequence"/>
</dbReference>
<evidence type="ECO:0000256" key="1">
    <source>
        <dbReference type="SAM" id="Coils"/>
    </source>
</evidence>
<keyword evidence="2" id="KW-0695">RNA-directed DNA polymerase</keyword>
<dbReference type="STRING" id="35608.A0A2U1PYH4"/>
<comment type="caution">
    <text evidence="2">The sequence shown here is derived from an EMBL/GenBank/DDBJ whole genome shotgun (WGS) entry which is preliminary data.</text>
</comment>
<keyword evidence="1" id="KW-0175">Coiled coil</keyword>
<dbReference type="PANTHER" id="PTHR33116">
    <property type="entry name" value="REVERSE TRANSCRIPTASE ZINC-BINDING DOMAIN-CONTAINING PROTEIN-RELATED-RELATED"/>
    <property type="match status" value="1"/>
</dbReference>
<dbReference type="AlphaFoldDB" id="A0A2U1PYH4"/>
<organism evidence="2 3">
    <name type="scientific">Artemisia annua</name>
    <name type="common">Sweet wormwood</name>
    <dbReference type="NCBI Taxonomy" id="35608"/>
    <lineage>
        <taxon>Eukaryota</taxon>
        <taxon>Viridiplantae</taxon>
        <taxon>Streptophyta</taxon>
        <taxon>Embryophyta</taxon>
        <taxon>Tracheophyta</taxon>
        <taxon>Spermatophyta</taxon>
        <taxon>Magnoliopsida</taxon>
        <taxon>eudicotyledons</taxon>
        <taxon>Gunneridae</taxon>
        <taxon>Pentapetalae</taxon>
        <taxon>asterids</taxon>
        <taxon>campanulids</taxon>
        <taxon>Asterales</taxon>
        <taxon>Asteraceae</taxon>
        <taxon>Asteroideae</taxon>
        <taxon>Anthemideae</taxon>
        <taxon>Artemisiinae</taxon>
        <taxon>Artemisia</taxon>
    </lineage>
</organism>
<reference evidence="2 3" key="1">
    <citation type="journal article" date="2018" name="Mol. Plant">
        <title>The genome of Artemisia annua provides insight into the evolution of Asteraceae family and artemisinin biosynthesis.</title>
        <authorList>
            <person name="Shen Q."/>
            <person name="Zhang L."/>
            <person name="Liao Z."/>
            <person name="Wang S."/>
            <person name="Yan T."/>
            <person name="Shi P."/>
            <person name="Liu M."/>
            <person name="Fu X."/>
            <person name="Pan Q."/>
            <person name="Wang Y."/>
            <person name="Lv Z."/>
            <person name="Lu X."/>
            <person name="Zhang F."/>
            <person name="Jiang W."/>
            <person name="Ma Y."/>
            <person name="Chen M."/>
            <person name="Hao X."/>
            <person name="Li L."/>
            <person name="Tang Y."/>
            <person name="Lv G."/>
            <person name="Zhou Y."/>
            <person name="Sun X."/>
            <person name="Brodelius P.E."/>
            <person name="Rose J.K.C."/>
            <person name="Tang K."/>
        </authorList>
    </citation>
    <scope>NUCLEOTIDE SEQUENCE [LARGE SCALE GENOMIC DNA]</scope>
    <source>
        <strain evidence="3">cv. Huhao1</strain>
        <tissue evidence="2">Leaf</tissue>
    </source>
</reference>
<accession>A0A2U1PYH4</accession>
<proteinExistence type="predicted"/>
<dbReference type="Gene3D" id="3.60.10.10">
    <property type="entry name" value="Endonuclease/exonuclease/phosphatase"/>
    <property type="match status" value="1"/>
</dbReference>
<evidence type="ECO:0000313" key="3">
    <source>
        <dbReference type="Proteomes" id="UP000245207"/>
    </source>
</evidence>
<evidence type="ECO:0000313" key="2">
    <source>
        <dbReference type="EMBL" id="PWA90824.1"/>
    </source>
</evidence>
<dbReference type="GO" id="GO:0003964">
    <property type="term" value="F:RNA-directed DNA polymerase activity"/>
    <property type="evidence" value="ECO:0007669"/>
    <property type="project" value="UniProtKB-KW"/>
</dbReference>
<dbReference type="EMBL" id="PKPP01000598">
    <property type="protein sequence ID" value="PWA90824.1"/>
    <property type="molecule type" value="Genomic_DNA"/>
</dbReference>
<feature type="coiled-coil region" evidence="1">
    <location>
        <begin position="212"/>
        <end position="239"/>
    </location>
</feature>
<keyword evidence="2" id="KW-0548">Nucleotidyltransferase</keyword>
<dbReference type="OrthoDB" id="1937528at2759"/>
<keyword evidence="3" id="KW-1185">Reference proteome</keyword>
<dbReference type="SUPFAM" id="SSF56219">
    <property type="entry name" value="DNase I-like"/>
    <property type="match status" value="1"/>
</dbReference>
<keyword evidence="2" id="KW-0808">Transferase</keyword>
<dbReference type="InterPro" id="IPR036691">
    <property type="entry name" value="Endo/exonu/phosph_ase_sf"/>
</dbReference>